<feature type="transmembrane region" description="Helical" evidence="8">
    <location>
        <begin position="149"/>
        <end position="167"/>
    </location>
</feature>
<feature type="transmembrane region" description="Helical" evidence="8">
    <location>
        <begin position="174"/>
        <end position="192"/>
    </location>
</feature>
<evidence type="ECO:0000313" key="9">
    <source>
        <dbReference type="EMBL" id="SDS16574.1"/>
    </source>
</evidence>
<dbReference type="RefSeq" id="WP_019194996.1">
    <property type="nucleotide sequence ID" value="NZ_LT629765.1"/>
</dbReference>
<dbReference type="OrthoDB" id="346004at2"/>
<dbReference type="Proteomes" id="UP000182237">
    <property type="component" value="Chromosome I"/>
</dbReference>
<sequence length="268" mass="27421">MSDNTRRDVTSEDFDDLPEVPTYTGETGSTKVPTPPQDIYQRTGKAAPTEVFPASPTPAPAPAAAPAAVPFAGEPTEYLAPGEAGPLGEEVVAEPLARRGTTDFGLLLLRVLVGGYLILDALKVFFGLGGSAGIAGLEGEFAAYPYGEALAVVVPTLELAAGVFLVLGLLAPVAALVALAVTGFLLAHVVAASPAGANPFTWDAAVWLAVFVFAASLVLQFTGPGLYGVDAGRSWARRPLASSWICAALGVAAAGVMWWFGTGINPLA</sequence>
<reference evidence="9 10" key="1">
    <citation type="submission" date="2016-10" db="EMBL/GenBank/DDBJ databases">
        <authorList>
            <person name="de Groot N.N."/>
        </authorList>
    </citation>
    <scope>NUCLEOTIDE SEQUENCE [LARGE SCALE GENOMIC DNA]</scope>
    <source>
        <strain evidence="9 10">DSM 45434</strain>
    </source>
</reference>
<evidence type="ECO:0000256" key="7">
    <source>
        <dbReference type="SAM" id="MobiDB-lite"/>
    </source>
</evidence>
<proteinExistence type="inferred from homology"/>
<feature type="compositionally biased region" description="Basic and acidic residues" evidence="7">
    <location>
        <begin position="1"/>
        <end position="10"/>
    </location>
</feature>
<dbReference type="AlphaFoldDB" id="A0A1H1PZP4"/>
<evidence type="ECO:0000256" key="6">
    <source>
        <dbReference type="ARBA" id="ARBA00023136"/>
    </source>
</evidence>
<dbReference type="PANTHER" id="PTHR33452">
    <property type="entry name" value="OXIDOREDUCTASE CATD-RELATED"/>
    <property type="match status" value="1"/>
</dbReference>
<feature type="region of interest" description="Disordered" evidence="7">
    <location>
        <begin position="1"/>
        <end position="66"/>
    </location>
</feature>
<evidence type="ECO:0000256" key="1">
    <source>
        <dbReference type="ARBA" id="ARBA00004651"/>
    </source>
</evidence>
<protein>
    <submittedName>
        <fullName evidence="9">Uncharacterized membrane protein YphA, DoxX/SURF4 family</fullName>
    </submittedName>
</protein>
<feature type="transmembrane region" description="Helical" evidence="8">
    <location>
        <begin position="241"/>
        <end position="260"/>
    </location>
</feature>
<evidence type="ECO:0000256" key="2">
    <source>
        <dbReference type="ARBA" id="ARBA00006679"/>
    </source>
</evidence>
<dbReference type="eggNOG" id="COG2259">
    <property type="taxonomic scope" value="Bacteria"/>
</dbReference>
<evidence type="ECO:0000256" key="5">
    <source>
        <dbReference type="ARBA" id="ARBA00022989"/>
    </source>
</evidence>
<evidence type="ECO:0000256" key="8">
    <source>
        <dbReference type="SAM" id="Phobius"/>
    </source>
</evidence>
<evidence type="ECO:0000256" key="4">
    <source>
        <dbReference type="ARBA" id="ARBA00022692"/>
    </source>
</evidence>
<dbReference type="EMBL" id="LT629765">
    <property type="protein sequence ID" value="SDS16574.1"/>
    <property type="molecule type" value="Genomic_DNA"/>
</dbReference>
<keyword evidence="10" id="KW-1185">Reference proteome</keyword>
<keyword evidence="3" id="KW-1003">Cell membrane</keyword>
<dbReference type="STRING" id="1203190.GCA_000312345_02224"/>
<comment type="subcellular location">
    <subcellularLocation>
        <location evidence="1">Cell membrane</location>
        <topology evidence="1">Multi-pass membrane protein</topology>
    </subcellularLocation>
</comment>
<feature type="transmembrane region" description="Helical" evidence="8">
    <location>
        <begin position="107"/>
        <end position="129"/>
    </location>
</feature>
<dbReference type="GO" id="GO:0005886">
    <property type="term" value="C:plasma membrane"/>
    <property type="evidence" value="ECO:0007669"/>
    <property type="project" value="UniProtKB-SubCell"/>
</dbReference>
<dbReference type="Pfam" id="PF07681">
    <property type="entry name" value="DoxX"/>
    <property type="match status" value="1"/>
</dbReference>
<dbReference type="PANTHER" id="PTHR33452:SF1">
    <property type="entry name" value="INNER MEMBRANE PROTEIN YPHA-RELATED"/>
    <property type="match status" value="1"/>
</dbReference>
<comment type="similarity">
    <text evidence="2">Belongs to the DoxX family.</text>
</comment>
<dbReference type="InterPro" id="IPR032808">
    <property type="entry name" value="DoxX"/>
</dbReference>
<feature type="transmembrane region" description="Helical" evidence="8">
    <location>
        <begin position="204"/>
        <end position="229"/>
    </location>
</feature>
<evidence type="ECO:0000313" key="10">
    <source>
        <dbReference type="Proteomes" id="UP000182237"/>
    </source>
</evidence>
<accession>A0A1H1PZP4</accession>
<name>A0A1H1PZP4_9CORY</name>
<keyword evidence="5 8" id="KW-1133">Transmembrane helix</keyword>
<evidence type="ECO:0000256" key="3">
    <source>
        <dbReference type="ARBA" id="ARBA00022475"/>
    </source>
</evidence>
<keyword evidence="6 8" id="KW-0472">Membrane</keyword>
<organism evidence="9 10">
    <name type="scientific">Corynebacterium timonense</name>
    <dbReference type="NCBI Taxonomy" id="441500"/>
    <lineage>
        <taxon>Bacteria</taxon>
        <taxon>Bacillati</taxon>
        <taxon>Actinomycetota</taxon>
        <taxon>Actinomycetes</taxon>
        <taxon>Mycobacteriales</taxon>
        <taxon>Corynebacteriaceae</taxon>
        <taxon>Corynebacterium</taxon>
    </lineage>
</organism>
<gene>
    <name evidence="9" type="ORF">SAMN04488539_1140</name>
</gene>
<keyword evidence="4 8" id="KW-0812">Transmembrane</keyword>
<dbReference type="InterPro" id="IPR051907">
    <property type="entry name" value="DoxX-like_oxidoreductase"/>
</dbReference>